<dbReference type="InterPro" id="IPR018060">
    <property type="entry name" value="HTH_AraC"/>
</dbReference>
<dbReference type="PANTHER" id="PTHR48111">
    <property type="entry name" value="REGULATOR OF RPOS"/>
    <property type="match status" value="1"/>
</dbReference>
<dbReference type="PRINTS" id="PR00032">
    <property type="entry name" value="HTHARAC"/>
</dbReference>
<gene>
    <name evidence="9" type="ORF">SAMN04487963_1987</name>
</gene>
<proteinExistence type="predicted"/>
<dbReference type="GO" id="GO:0000976">
    <property type="term" value="F:transcription cis-regulatory region binding"/>
    <property type="evidence" value="ECO:0007669"/>
    <property type="project" value="TreeGrafter"/>
</dbReference>
<feature type="modified residue" description="4-aspartylphosphate" evidence="6">
    <location>
        <position position="59"/>
    </location>
</feature>
<dbReference type="GO" id="GO:0005829">
    <property type="term" value="C:cytosol"/>
    <property type="evidence" value="ECO:0007669"/>
    <property type="project" value="TreeGrafter"/>
</dbReference>
<evidence type="ECO:0000256" key="1">
    <source>
        <dbReference type="ARBA" id="ARBA00022553"/>
    </source>
</evidence>
<dbReference type="SMART" id="SM00342">
    <property type="entry name" value="HTH_ARAC"/>
    <property type="match status" value="1"/>
</dbReference>
<evidence type="ECO:0000313" key="10">
    <source>
        <dbReference type="Proteomes" id="UP000198519"/>
    </source>
</evidence>
<dbReference type="Gene3D" id="1.10.10.60">
    <property type="entry name" value="Homeodomain-like"/>
    <property type="match status" value="2"/>
</dbReference>
<evidence type="ECO:0000256" key="5">
    <source>
        <dbReference type="ARBA" id="ARBA00023163"/>
    </source>
</evidence>
<evidence type="ECO:0000259" key="7">
    <source>
        <dbReference type="PROSITE" id="PS01124"/>
    </source>
</evidence>
<dbReference type="PANTHER" id="PTHR48111:SF1">
    <property type="entry name" value="TWO-COMPONENT RESPONSE REGULATOR ORR33"/>
    <property type="match status" value="1"/>
</dbReference>
<reference evidence="10" key="1">
    <citation type="submission" date="2016-10" db="EMBL/GenBank/DDBJ databases">
        <authorList>
            <person name="Varghese N."/>
            <person name="Submissions S."/>
        </authorList>
    </citation>
    <scope>NUCLEOTIDE SEQUENCE [LARGE SCALE GENOMIC DNA]</scope>
    <source>
        <strain evidence="10">CGMCC 1.7061</strain>
    </source>
</reference>
<dbReference type="OrthoDB" id="8874570at2"/>
<evidence type="ECO:0000256" key="4">
    <source>
        <dbReference type="ARBA" id="ARBA00023125"/>
    </source>
</evidence>
<keyword evidence="1 6" id="KW-0597">Phosphoprotein</keyword>
<feature type="domain" description="Response regulatory" evidence="8">
    <location>
        <begin position="10"/>
        <end position="126"/>
    </location>
</feature>
<evidence type="ECO:0000313" key="9">
    <source>
        <dbReference type="EMBL" id="SFM26460.1"/>
    </source>
</evidence>
<sequence>MREVSTLTGHVLLVDDRPEELRPLVRVLTREGFRLSVVSAARKAVYQAQLVKPDIIVLDLHMPDMDGFAVCRLLRESPATHKVPIIFLSSSTSVDDRLAGLKWGAVDFVVKPYTAEEVLARLRIHLSLAWRAAGRDGSDDEPAQEVLGPDELVLRAASRLIFDDLANPPSLQDIAKASGTHEKRLLKVFRERLGMTVFAYIRQARLQRAKELLSEGVVSIEDIAALVGFSGAANFATAFKAQEGVTPRAYRQQSQLSKV</sequence>
<dbReference type="AlphaFoldDB" id="A0A1I4PFL5"/>
<dbReference type="Pfam" id="PF00072">
    <property type="entry name" value="Response_reg"/>
    <property type="match status" value="1"/>
</dbReference>
<keyword evidence="5" id="KW-0804">Transcription</keyword>
<organism evidence="9 10">
    <name type="scientific">Marinobacter zhejiangensis</name>
    <dbReference type="NCBI Taxonomy" id="488535"/>
    <lineage>
        <taxon>Bacteria</taxon>
        <taxon>Pseudomonadati</taxon>
        <taxon>Pseudomonadota</taxon>
        <taxon>Gammaproteobacteria</taxon>
        <taxon>Pseudomonadales</taxon>
        <taxon>Marinobacteraceae</taxon>
        <taxon>Marinobacter</taxon>
    </lineage>
</organism>
<dbReference type="SUPFAM" id="SSF46689">
    <property type="entry name" value="Homeodomain-like"/>
    <property type="match status" value="2"/>
</dbReference>
<dbReference type="GO" id="GO:0032993">
    <property type="term" value="C:protein-DNA complex"/>
    <property type="evidence" value="ECO:0007669"/>
    <property type="project" value="TreeGrafter"/>
</dbReference>
<dbReference type="InterPro" id="IPR018062">
    <property type="entry name" value="HTH_AraC-typ_CS"/>
</dbReference>
<keyword evidence="2" id="KW-0902">Two-component regulatory system</keyword>
<dbReference type="SUPFAM" id="SSF52172">
    <property type="entry name" value="CheY-like"/>
    <property type="match status" value="1"/>
</dbReference>
<dbReference type="RefSeq" id="WP_092022002.1">
    <property type="nucleotide sequence ID" value="NZ_FOUE01000002.1"/>
</dbReference>
<dbReference type="PROSITE" id="PS01124">
    <property type="entry name" value="HTH_ARAC_FAMILY_2"/>
    <property type="match status" value="1"/>
</dbReference>
<keyword evidence="3" id="KW-0805">Transcription regulation</keyword>
<evidence type="ECO:0000256" key="6">
    <source>
        <dbReference type="PROSITE-ProRule" id="PRU00169"/>
    </source>
</evidence>
<keyword evidence="10" id="KW-1185">Reference proteome</keyword>
<dbReference type="SMART" id="SM00448">
    <property type="entry name" value="REC"/>
    <property type="match status" value="1"/>
</dbReference>
<feature type="domain" description="HTH araC/xylS-type" evidence="7">
    <location>
        <begin position="155"/>
        <end position="253"/>
    </location>
</feature>
<dbReference type="PROSITE" id="PS50110">
    <property type="entry name" value="RESPONSE_REGULATORY"/>
    <property type="match status" value="1"/>
</dbReference>
<dbReference type="InterPro" id="IPR011006">
    <property type="entry name" value="CheY-like_superfamily"/>
</dbReference>
<dbReference type="InterPro" id="IPR001789">
    <property type="entry name" value="Sig_transdc_resp-reg_receiver"/>
</dbReference>
<evidence type="ECO:0000256" key="3">
    <source>
        <dbReference type="ARBA" id="ARBA00023015"/>
    </source>
</evidence>
<dbReference type="InterPro" id="IPR009057">
    <property type="entry name" value="Homeodomain-like_sf"/>
</dbReference>
<dbReference type="GO" id="GO:0003700">
    <property type="term" value="F:DNA-binding transcription factor activity"/>
    <property type="evidence" value="ECO:0007669"/>
    <property type="project" value="InterPro"/>
</dbReference>
<evidence type="ECO:0000259" key="8">
    <source>
        <dbReference type="PROSITE" id="PS50110"/>
    </source>
</evidence>
<dbReference type="EMBL" id="FOUE01000002">
    <property type="protein sequence ID" value="SFM26460.1"/>
    <property type="molecule type" value="Genomic_DNA"/>
</dbReference>
<evidence type="ECO:0000256" key="2">
    <source>
        <dbReference type="ARBA" id="ARBA00023012"/>
    </source>
</evidence>
<dbReference type="InterPro" id="IPR020449">
    <property type="entry name" value="Tscrpt_reg_AraC-type_HTH"/>
</dbReference>
<name>A0A1I4PFL5_9GAMM</name>
<dbReference type="GO" id="GO:0009893">
    <property type="term" value="P:positive regulation of metabolic process"/>
    <property type="evidence" value="ECO:0007669"/>
    <property type="project" value="UniProtKB-ARBA"/>
</dbReference>
<protein>
    <submittedName>
        <fullName evidence="9">DNA-binding response regulator, OmpR family, contains REC and winged-helix (WHTH) domain</fullName>
    </submittedName>
</protein>
<accession>A0A1I4PFL5</accession>
<dbReference type="Proteomes" id="UP000198519">
    <property type="component" value="Unassembled WGS sequence"/>
</dbReference>
<dbReference type="Gene3D" id="3.40.50.2300">
    <property type="match status" value="1"/>
</dbReference>
<dbReference type="GO" id="GO:0000156">
    <property type="term" value="F:phosphorelay response regulator activity"/>
    <property type="evidence" value="ECO:0007669"/>
    <property type="project" value="TreeGrafter"/>
</dbReference>
<dbReference type="InterPro" id="IPR039420">
    <property type="entry name" value="WalR-like"/>
</dbReference>
<dbReference type="STRING" id="488535.SAMN04487963_1987"/>
<dbReference type="PROSITE" id="PS00041">
    <property type="entry name" value="HTH_ARAC_FAMILY_1"/>
    <property type="match status" value="1"/>
</dbReference>
<dbReference type="Pfam" id="PF12833">
    <property type="entry name" value="HTH_18"/>
    <property type="match status" value="1"/>
</dbReference>
<keyword evidence="4 9" id="KW-0238">DNA-binding</keyword>